<evidence type="ECO:0000259" key="2">
    <source>
        <dbReference type="Pfam" id="PF17746"/>
    </source>
</evidence>
<proteinExistence type="predicted"/>
<dbReference type="GO" id="GO:0003677">
    <property type="term" value="F:DNA binding"/>
    <property type="evidence" value="ECO:0007669"/>
    <property type="project" value="InterPro"/>
</dbReference>
<dbReference type="AlphaFoldDB" id="A0A5E4LUT5"/>
<dbReference type="InterPro" id="IPR041465">
    <property type="entry name" value="SfsA_N"/>
</dbReference>
<protein>
    <submittedName>
        <fullName evidence="3">Sugar fermentation stimulation protein A</fullName>
    </submittedName>
</protein>
<comment type="caution">
    <text evidence="3">The sequence shown here is derived from an EMBL/GenBank/DDBJ whole genome shotgun (WGS) entry which is preliminary data.</text>
</comment>
<reference evidence="3 4" key="1">
    <citation type="submission" date="2019-08" db="EMBL/GenBank/DDBJ databases">
        <authorList>
            <person name="Vazquez-Campos X."/>
        </authorList>
    </citation>
    <scope>NUCLEOTIDE SEQUENCE [LARGE SCALE GENOMIC DNA]</scope>
    <source>
        <strain evidence="3">LFW-283_2</strain>
    </source>
</reference>
<sequence length="235" mass="26737">MSMYPLSLQEGLILSRPNRFLMNVKLNGHVYLCHCPSTGRIGDIVFDKVSCLVSKPKIKGDRKTAYTVEAISLGPPGKHNKNWIGINQSKANDYLYYFLKKGALSKMIPTGTIQREVKLGDSRIDFLVGDFYIEVKTPLIMLPGQKHFSKFNSFDRLIKHYRDLAKSAGKNKAIVLLCYLYDAKPFSPPKTDGTNFRIKNAVRKATGKGVENWQVNLKIDKKGVKLLRYFRLDFD</sequence>
<dbReference type="PANTHER" id="PTHR30545:SF2">
    <property type="entry name" value="SUGAR FERMENTATION STIMULATION PROTEIN A"/>
    <property type="match status" value="1"/>
</dbReference>
<feature type="domain" description="Sugar fermentation stimulation protein C-terminal" evidence="1">
    <location>
        <begin position="92"/>
        <end position="222"/>
    </location>
</feature>
<feature type="domain" description="SfsA N-terminal OB" evidence="2">
    <location>
        <begin position="14"/>
        <end position="86"/>
    </location>
</feature>
<evidence type="ECO:0000259" key="1">
    <source>
        <dbReference type="Pfam" id="PF03749"/>
    </source>
</evidence>
<gene>
    <name evidence="3" type="primary">sfsA</name>
    <name evidence="3" type="ORF">LFW2832_00562</name>
</gene>
<dbReference type="InterPro" id="IPR040452">
    <property type="entry name" value="SfsA_C"/>
</dbReference>
<organism evidence="3 4">
    <name type="scientific">Candidatus Bilamarchaeum dharawalense</name>
    <dbReference type="NCBI Taxonomy" id="2885759"/>
    <lineage>
        <taxon>Archaea</taxon>
        <taxon>Candidatus Micrarchaeota</taxon>
        <taxon>Candidatus Micrarchaeia</taxon>
        <taxon>Candidatus Anstonellales</taxon>
        <taxon>Candidatus Bilamarchaeaceae</taxon>
        <taxon>Candidatus Bilamarchaeum</taxon>
    </lineage>
</organism>
<dbReference type="EMBL" id="CABMJJ010000009">
    <property type="protein sequence ID" value="VVC03822.1"/>
    <property type="molecule type" value="Genomic_DNA"/>
</dbReference>
<dbReference type="Gene3D" id="3.40.1350.60">
    <property type="match status" value="1"/>
</dbReference>
<name>A0A5E4LUT5_9ARCH</name>
<evidence type="ECO:0000313" key="4">
    <source>
        <dbReference type="Proteomes" id="UP000789941"/>
    </source>
</evidence>
<dbReference type="InterPro" id="IPR005224">
    <property type="entry name" value="SfsA"/>
</dbReference>
<dbReference type="Pfam" id="PF17746">
    <property type="entry name" value="SfsA_N"/>
    <property type="match status" value="1"/>
</dbReference>
<dbReference type="Gene3D" id="2.40.50.580">
    <property type="match status" value="1"/>
</dbReference>
<dbReference type="Pfam" id="PF03749">
    <property type="entry name" value="SfsA"/>
    <property type="match status" value="1"/>
</dbReference>
<accession>A0A5E4LUT5</accession>
<evidence type="ECO:0000313" key="3">
    <source>
        <dbReference type="EMBL" id="VVC03822.1"/>
    </source>
</evidence>
<dbReference type="PANTHER" id="PTHR30545">
    <property type="entry name" value="SUGAR FERMENTATION STIMULATION PROTEIN A"/>
    <property type="match status" value="1"/>
</dbReference>
<dbReference type="Proteomes" id="UP000789941">
    <property type="component" value="Unassembled WGS sequence"/>
</dbReference>